<proteinExistence type="predicted"/>
<evidence type="ECO:0000313" key="1">
    <source>
        <dbReference type="EMBL" id="MDK7187937.1"/>
    </source>
</evidence>
<comment type="caution">
    <text evidence="1">The sequence shown here is derived from an EMBL/GenBank/DDBJ whole genome shotgun (WGS) entry which is preliminary data.</text>
</comment>
<gene>
    <name evidence="1" type="ORF">QP433_08075</name>
</gene>
<reference evidence="1" key="1">
    <citation type="submission" date="2023-05" db="EMBL/GenBank/DDBJ databases">
        <title>Cataloging the Phylogenetic Diversity of Human Bladder Bacteria.</title>
        <authorList>
            <person name="Du J."/>
        </authorList>
    </citation>
    <scope>NUCLEOTIDE SEQUENCE</scope>
    <source>
        <strain evidence="1">UMB1231</strain>
    </source>
</reference>
<dbReference type="EMBL" id="JASOOE010000018">
    <property type="protein sequence ID" value="MDK7187937.1"/>
    <property type="molecule type" value="Genomic_DNA"/>
</dbReference>
<dbReference type="AlphaFoldDB" id="A0AAJ1Q6S7"/>
<dbReference type="RefSeq" id="WP_285066358.1">
    <property type="nucleotide sequence ID" value="NZ_JASOOE010000018.1"/>
</dbReference>
<sequence>MEIVLSENDILRIVNGERVEVYLNGGEPITIRQSYLSDAVKPLINYDKQIVSNLFNSAS</sequence>
<organism evidence="1 2">
    <name type="scientific">Facklamia hominis</name>
    <dbReference type="NCBI Taxonomy" id="178214"/>
    <lineage>
        <taxon>Bacteria</taxon>
        <taxon>Bacillati</taxon>
        <taxon>Bacillota</taxon>
        <taxon>Bacilli</taxon>
        <taxon>Lactobacillales</taxon>
        <taxon>Aerococcaceae</taxon>
        <taxon>Facklamia</taxon>
    </lineage>
</organism>
<accession>A0AAJ1Q6S7</accession>
<name>A0AAJ1Q6S7_9LACT</name>
<dbReference type="Proteomes" id="UP001229251">
    <property type="component" value="Unassembled WGS sequence"/>
</dbReference>
<evidence type="ECO:0000313" key="2">
    <source>
        <dbReference type="Proteomes" id="UP001229251"/>
    </source>
</evidence>
<protein>
    <submittedName>
        <fullName evidence="1">Uncharacterized protein</fullName>
    </submittedName>
</protein>